<dbReference type="Gene3D" id="3.90.220.20">
    <property type="entry name" value="DNA methylase specificity domains"/>
    <property type="match status" value="1"/>
</dbReference>
<name>X1EL76_9ZZZZ</name>
<feature type="non-terminal residue" evidence="5">
    <location>
        <position position="1"/>
    </location>
</feature>
<dbReference type="PANTHER" id="PTHR30408:SF12">
    <property type="entry name" value="TYPE I RESTRICTION ENZYME MJAVIII SPECIFICITY SUBUNIT"/>
    <property type="match status" value="1"/>
</dbReference>
<evidence type="ECO:0000256" key="2">
    <source>
        <dbReference type="ARBA" id="ARBA00022747"/>
    </source>
</evidence>
<gene>
    <name evidence="5" type="ORF">S01H4_66182</name>
</gene>
<dbReference type="Pfam" id="PF01420">
    <property type="entry name" value="Methylase_S"/>
    <property type="match status" value="1"/>
</dbReference>
<dbReference type="InterPro" id="IPR000055">
    <property type="entry name" value="Restrct_endonuc_typeI_TRD"/>
</dbReference>
<reference evidence="5" key="1">
    <citation type="journal article" date="2014" name="Front. Microbiol.">
        <title>High frequency of phylogenetically diverse reductive dehalogenase-homologous genes in deep subseafloor sedimentary metagenomes.</title>
        <authorList>
            <person name="Kawai M."/>
            <person name="Futagami T."/>
            <person name="Toyoda A."/>
            <person name="Takaki Y."/>
            <person name="Nishi S."/>
            <person name="Hori S."/>
            <person name="Arai W."/>
            <person name="Tsubouchi T."/>
            <person name="Morono Y."/>
            <person name="Uchiyama I."/>
            <person name="Ito T."/>
            <person name="Fujiyama A."/>
            <person name="Inagaki F."/>
            <person name="Takami H."/>
        </authorList>
    </citation>
    <scope>NUCLEOTIDE SEQUENCE</scope>
    <source>
        <strain evidence="5">Expedition CK06-06</strain>
    </source>
</reference>
<dbReference type="PANTHER" id="PTHR30408">
    <property type="entry name" value="TYPE-1 RESTRICTION ENZYME ECOKI SPECIFICITY PROTEIN"/>
    <property type="match status" value="1"/>
</dbReference>
<evidence type="ECO:0000256" key="1">
    <source>
        <dbReference type="ARBA" id="ARBA00010923"/>
    </source>
</evidence>
<evidence type="ECO:0000256" key="3">
    <source>
        <dbReference type="ARBA" id="ARBA00023125"/>
    </source>
</evidence>
<dbReference type="InterPro" id="IPR044946">
    <property type="entry name" value="Restrct_endonuc_typeI_TRD_sf"/>
</dbReference>
<dbReference type="GO" id="GO:0009307">
    <property type="term" value="P:DNA restriction-modification system"/>
    <property type="evidence" value="ECO:0007669"/>
    <property type="project" value="UniProtKB-KW"/>
</dbReference>
<sequence length="83" mass="9584">LFYLLIKPDIRKTIADKMQGTTGRRRVPKDAVENALIPFPLLPEQQEIAHILSTVDKKIEVEEKRKATLKELFKTMLHKLMTG</sequence>
<proteinExistence type="inferred from homology"/>
<organism evidence="5">
    <name type="scientific">marine sediment metagenome</name>
    <dbReference type="NCBI Taxonomy" id="412755"/>
    <lineage>
        <taxon>unclassified sequences</taxon>
        <taxon>metagenomes</taxon>
        <taxon>ecological metagenomes</taxon>
    </lineage>
</organism>
<dbReference type="SUPFAM" id="SSF116734">
    <property type="entry name" value="DNA methylase specificity domain"/>
    <property type="match status" value="1"/>
</dbReference>
<evidence type="ECO:0000313" key="5">
    <source>
        <dbReference type="EMBL" id="GAH21085.1"/>
    </source>
</evidence>
<dbReference type="EMBL" id="BART01040842">
    <property type="protein sequence ID" value="GAH21085.1"/>
    <property type="molecule type" value="Genomic_DNA"/>
</dbReference>
<comment type="caution">
    <text evidence="5">The sequence shown here is derived from an EMBL/GenBank/DDBJ whole genome shotgun (WGS) entry which is preliminary data.</text>
</comment>
<dbReference type="GO" id="GO:0003677">
    <property type="term" value="F:DNA binding"/>
    <property type="evidence" value="ECO:0007669"/>
    <property type="project" value="UniProtKB-KW"/>
</dbReference>
<keyword evidence="2" id="KW-0680">Restriction system</keyword>
<dbReference type="Gene3D" id="1.10.287.1120">
    <property type="entry name" value="Bipartite methylase S protein"/>
    <property type="match status" value="1"/>
</dbReference>
<dbReference type="InterPro" id="IPR052021">
    <property type="entry name" value="Type-I_RS_S_subunit"/>
</dbReference>
<evidence type="ECO:0000259" key="4">
    <source>
        <dbReference type="Pfam" id="PF01420"/>
    </source>
</evidence>
<comment type="similarity">
    <text evidence="1">Belongs to the type-I restriction system S methylase family.</text>
</comment>
<feature type="non-terminal residue" evidence="5">
    <location>
        <position position="83"/>
    </location>
</feature>
<accession>X1EL76</accession>
<protein>
    <recommendedName>
        <fullName evidence="4">Type I restriction modification DNA specificity domain-containing protein</fullName>
    </recommendedName>
</protein>
<keyword evidence="3" id="KW-0238">DNA-binding</keyword>
<dbReference type="AlphaFoldDB" id="X1EL76"/>
<feature type="domain" description="Type I restriction modification DNA specificity" evidence="4">
    <location>
        <begin position="12"/>
        <end position="70"/>
    </location>
</feature>